<proteinExistence type="predicted"/>
<keyword evidence="3" id="KW-1185">Reference proteome</keyword>
<reference evidence="2 3" key="1">
    <citation type="submission" date="2023-12" db="EMBL/GenBank/DDBJ databases">
        <title>A high-quality genome assembly for Dillenia turbinata (Dilleniales).</title>
        <authorList>
            <person name="Chanderbali A."/>
        </authorList>
    </citation>
    <scope>NUCLEOTIDE SEQUENCE [LARGE SCALE GENOMIC DNA]</scope>
    <source>
        <strain evidence="2">LSX21</strain>
        <tissue evidence="2">Leaf</tissue>
    </source>
</reference>
<evidence type="ECO:0000256" key="1">
    <source>
        <dbReference type="SAM" id="MobiDB-lite"/>
    </source>
</evidence>
<dbReference type="PANTHER" id="PTHR37212:SF2">
    <property type="entry name" value="ACTIN PROTEIN 2_3 COMPLEX SUBUNIT-LIKE PROTEIN"/>
    <property type="match status" value="1"/>
</dbReference>
<comment type="caution">
    <text evidence="2">The sequence shown here is derived from an EMBL/GenBank/DDBJ whole genome shotgun (WGS) entry which is preliminary data.</text>
</comment>
<feature type="region of interest" description="Disordered" evidence="1">
    <location>
        <begin position="1"/>
        <end position="22"/>
    </location>
</feature>
<dbReference type="AlphaFoldDB" id="A0AAN8VZ28"/>
<evidence type="ECO:0008006" key="4">
    <source>
        <dbReference type="Google" id="ProtNLM"/>
    </source>
</evidence>
<feature type="region of interest" description="Disordered" evidence="1">
    <location>
        <begin position="43"/>
        <end position="67"/>
    </location>
</feature>
<evidence type="ECO:0000313" key="3">
    <source>
        <dbReference type="Proteomes" id="UP001370490"/>
    </source>
</evidence>
<organism evidence="2 3">
    <name type="scientific">Dillenia turbinata</name>
    <dbReference type="NCBI Taxonomy" id="194707"/>
    <lineage>
        <taxon>Eukaryota</taxon>
        <taxon>Viridiplantae</taxon>
        <taxon>Streptophyta</taxon>
        <taxon>Embryophyta</taxon>
        <taxon>Tracheophyta</taxon>
        <taxon>Spermatophyta</taxon>
        <taxon>Magnoliopsida</taxon>
        <taxon>eudicotyledons</taxon>
        <taxon>Gunneridae</taxon>
        <taxon>Pentapetalae</taxon>
        <taxon>Dilleniales</taxon>
        <taxon>Dilleniaceae</taxon>
        <taxon>Dillenia</taxon>
    </lineage>
</organism>
<dbReference type="EMBL" id="JBAMMX010000007">
    <property type="protein sequence ID" value="KAK6936102.1"/>
    <property type="molecule type" value="Genomic_DNA"/>
</dbReference>
<protein>
    <recommendedName>
        <fullName evidence="4">Coiled-coil SMC6 And NSE5 INteracting (CANIN) domain-containing protein</fullName>
    </recommendedName>
</protein>
<gene>
    <name evidence="2" type="ORF">RJ641_033132</name>
</gene>
<feature type="compositionally biased region" description="Basic and acidic residues" evidence="1">
    <location>
        <begin position="43"/>
        <end position="59"/>
    </location>
</feature>
<sequence>MEDGALDIELEDPISRPRVSANKRRKIIGLDDLLTDFYKEQSKHLEKQSKREKPQKSFDSDDDDDTAQNSKEALLSQYVVECQQKMEEISSDDDISSWGMQVFGDQKTPPPLKFPELQSCSLLNSFQKNELNSLVELSLEKGEGFLEGLLINGWLLKLALTCGHVEQSIATWTFYSMNEGLRSSACEFWCAILASNNKVDQTAIRIDWLPSFAELKRALETYGFLLDSTSNVLSNVEPSHADSDTEGPPQNIRAWIKFVAAACQARSKTTMFSTVEVEELVGFLICFFLDRVFQGLSVQLHHSMVSALNYFTDEEWCLSCERISNLLSSRVPKDLNCLRILECISGPNARCKQFRSAVAYQLIITCLDGKVTDTEDILKSLISINVKDKSCDLFKTYICLVLAENWLLFGSLLEEKPYIEEMWNLCLRNCSCQITSTDLRLYASKVRNKASYLLQEK</sequence>
<evidence type="ECO:0000313" key="2">
    <source>
        <dbReference type="EMBL" id="KAK6936102.1"/>
    </source>
</evidence>
<feature type="compositionally biased region" description="Acidic residues" evidence="1">
    <location>
        <begin position="1"/>
        <end position="12"/>
    </location>
</feature>
<dbReference type="PANTHER" id="PTHR37212">
    <property type="entry name" value="ACTIN PROTEIN 2/3 COMPLEX SUBUNIT-LIKE PROTEIN"/>
    <property type="match status" value="1"/>
</dbReference>
<accession>A0AAN8VZ28</accession>
<dbReference type="Proteomes" id="UP001370490">
    <property type="component" value="Unassembled WGS sequence"/>
</dbReference>
<name>A0AAN8VZ28_9MAGN</name>